<dbReference type="InterPro" id="IPR036388">
    <property type="entry name" value="WH-like_DNA-bd_sf"/>
</dbReference>
<evidence type="ECO:0000259" key="4">
    <source>
        <dbReference type="Pfam" id="PF00931"/>
    </source>
</evidence>
<dbReference type="PANTHER" id="PTHR23155:SF1241">
    <property type="entry name" value="DISEASE RESISTANCE RPP13-LIKE PROTEIN 1-RELATED"/>
    <property type="match status" value="1"/>
</dbReference>
<dbReference type="InterPro" id="IPR027417">
    <property type="entry name" value="P-loop_NTPase"/>
</dbReference>
<dbReference type="InterPro" id="IPR002182">
    <property type="entry name" value="NB-ARC"/>
</dbReference>
<evidence type="ECO:0000313" key="9">
    <source>
        <dbReference type="RefSeq" id="XP_060672031.1"/>
    </source>
</evidence>
<evidence type="ECO:0000259" key="6">
    <source>
        <dbReference type="Pfam" id="PF23559"/>
    </source>
</evidence>
<gene>
    <name evidence="8 9" type="primary">LOC107422435</name>
</gene>
<protein>
    <submittedName>
        <fullName evidence="8 9">Disease resistance RPP13-like protein 1</fullName>
    </submittedName>
</protein>
<proteinExistence type="predicted"/>
<dbReference type="InterPro" id="IPR044974">
    <property type="entry name" value="Disease_R_plants"/>
</dbReference>
<organism evidence="7 8">
    <name type="scientific">Ziziphus jujuba</name>
    <name type="common">Chinese jujube</name>
    <name type="synonym">Ziziphus sativa</name>
    <dbReference type="NCBI Taxonomy" id="326968"/>
    <lineage>
        <taxon>Eukaryota</taxon>
        <taxon>Viridiplantae</taxon>
        <taxon>Streptophyta</taxon>
        <taxon>Embryophyta</taxon>
        <taxon>Tracheophyta</taxon>
        <taxon>Spermatophyta</taxon>
        <taxon>Magnoliopsida</taxon>
        <taxon>eudicotyledons</taxon>
        <taxon>Gunneridae</taxon>
        <taxon>Pentapetalae</taxon>
        <taxon>rosids</taxon>
        <taxon>fabids</taxon>
        <taxon>Rosales</taxon>
        <taxon>Rhamnaceae</taxon>
        <taxon>Paliureae</taxon>
        <taxon>Ziziphus</taxon>
    </lineage>
</organism>
<dbReference type="InterPro" id="IPR041118">
    <property type="entry name" value="Rx_N"/>
</dbReference>
<dbReference type="Gene3D" id="1.20.5.4130">
    <property type="match status" value="1"/>
</dbReference>
<dbReference type="Gene3D" id="1.10.10.10">
    <property type="entry name" value="Winged helix-like DNA-binding domain superfamily/Winged helix DNA-binding domain"/>
    <property type="match status" value="1"/>
</dbReference>
<dbReference type="PANTHER" id="PTHR23155">
    <property type="entry name" value="DISEASE RESISTANCE PROTEIN RP"/>
    <property type="match status" value="1"/>
</dbReference>
<dbReference type="InterPro" id="IPR042197">
    <property type="entry name" value="Apaf_helical"/>
</dbReference>
<dbReference type="RefSeq" id="XP_048334215.2">
    <property type="nucleotide sequence ID" value="XM_048478258.2"/>
</dbReference>
<reference evidence="8 9" key="1">
    <citation type="submission" date="2025-05" db="UniProtKB">
        <authorList>
            <consortium name="RefSeq"/>
        </authorList>
    </citation>
    <scope>IDENTIFICATION</scope>
    <source>
        <tissue evidence="8 9">Seedling</tissue>
    </source>
</reference>
<evidence type="ECO:0000256" key="2">
    <source>
        <dbReference type="ARBA" id="ARBA00022741"/>
    </source>
</evidence>
<dbReference type="InterPro" id="IPR058922">
    <property type="entry name" value="WHD_DRP"/>
</dbReference>
<keyword evidence="3" id="KW-0611">Plant defense</keyword>
<dbReference type="Gene3D" id="1.10.8.430">
    <property type="entry name" value="Helical domain of apoptotic protease-activating factors"/>
    <property type="match status" value="1"/>
</dbReference>
<dbReference type="RefSeq" id="XP_060672031.1">
    <property type="nucleotide sequence ID" value="XM_060816048.1"/>
</dbReference>
<feature type="domain" description="Disease resistance protein winged helix" evidence="6">
    <location>
        <begin position="417"/>
        <end position="466"/>
    </location>
</feature>
<feature type="domain" description="NB-ARC" evidence="4">
    <location>
        <begin position="163"/>
        <end position="334"/>
    </location>
</feature>
<keyword evidence="2" id="KW-0547">Nucleotide-binding</keyword>
<dbReference type="SUPFAM" id="SSF52540">
    <property type="entry name" value="P-loop containing nucleoside triphosphate hydrolases"/>
    <property type="match status" value="1"/>
</dbReference>
<name>A0ABM3IRV8_ZIZJJ</name>
<keyword evidence="1" id="KW-0677">Repeat</keyword>
<evidence type="ECO:0000256" key="3">
    <source>
        <dbReference type="ARBA" id="ARBA00022821"/>
    </source>
</evidence>
<dbReference type="Pfam" id="PF18052">
    <property type="entry name" value="Rx_N"/>
    <property type="match status" value="1"/>
</dbReference>
<dbReference type="PRINTS" id="PR00364">
    <property type="entry name" value="DISEASERSIST"/>
</dbReference>
<dbReference type="Gene3D" id="3.40.50.300">
    <property type="entry name" value="P-loop containing nucleotide triphosphate hydrolases"/>
    <property type="match status" value="1"/>
</dbReference>
<keyword evidence="7" id="KW-1185">Reference proteome</keyword>
<evidence type="ECO:0000313" key="8">
    <source>
        <dbReference type="RefSeq" id="XP_048334215.2"/>
    </source>
</evidence>
<dbReference type="Pfam" id="PF00931">
    <property type="entry name" value="NB-ARC"/>
    <property type="match status" value="1"/>
</dbReference>
<sequence length="480" mass="54819">MADKVVGESVLSASLQVSFRRNASQEFVDFVRRNKFDEVLDDLKKVLVSVSKVLNDAEIKRFSNVDVRVWFDFLENYIYEAEDLVYRIYTEAEEESASSSSSISKQVSNFQLHKIIESIKFIVEKVSKVGLIEGVEIDSFQRSSSSSETSNLAYICGRDAERKAIIDLLLPDKDWHKISVIPIVGEVGIGKATLTQLVYMDIHNNSNKPFDVKAWITVGDKFDVFTIVKGIYRQAVTDSPNCHIGNPYELQLELNKSLEGKGFLFVLDDVRTPNFGEWCAIKRMFSFASHGSKILVTTRFIAVGSGRATVPICKLGLLSHKDCWQLFSKRVFNNVDPRAYRDLEEIGRQIVKKCRGAPLAVILLAGLLCTNLNTVKWKNVLNNEIWRSHGPTDFPALSLSHRHLPNHLKQCFAYCSIFPRGYGFQKEKLILLWMAQDLLLPQNNKMLEEVGEEYFNDLESRSFFQKSVFCDFTRIKKFLF</sequence>
<dbReference type="GeneID" id="107422435"/>
<evidence type="ECO:0000259" key="5">
    <source>
        <dbReference type="Pfam" id="PF18052"/>
    </source>
</evidence>
<accession>A0ABM3IRV8</accession>
<feature type="domain" description="Disease resistance N-terminal" evidence="5">
    <location>
        <begin position="32"/>
        <end position="102"/>
    </location>
</feature>
<evidence type="ECO:0000256" key="1">
    <source>
        <dbReference type="ARBA" id="ARBA00022737"/>
    </source>
</evidence>
<dbReference type="Proteomes" id="UP001652623">
    <property type="component" value="Chromosome 3"/>
</dbReference>
<evidence type="ECO:0000313" key="7">
    <source>
        <dbReference type="Proteomes" id="UP001652623"/>
    </source>
</evidence>
<dbReference type="Pfam" id="PF23559">
    <property type="entry name" value="WHD_DRP"/>
    <property type="match status" value="1"/>
</dbReference>